<protein>
    <submittedName>
        <fullName evidence="2">Uncharacterized protein</fullName>
    </submittedName>
</protein>
<proteinExistence type="predicted"/>
<organism evidence="2 3">
    <name type="scientific">Pyrenophora tritici-repentis</name>
    <dbReference type="NCBI Taxonomy" id="45151"/>
    <lineage>
        <taxon>Eukaryota</taxon>
        <taxon>Fungi</taxon>
        <taxon>Dikarya</taxon>
        <taxon>Ascomycota</taxon>
        <taxon>Pezizomycotina</taxon>
        <taxon>Dothideomycetes</taxon>
        <taxon>Pleosporomycetidae</taxon>
        <taxon>Pleosporales</taxon>
        <taxon>Pleosporineae</taxon>
        <taxon>Pleosporaceae</taxon>
        <taxon>Pyrenophora</taxon>
    </lineage>
</organism>
<dbReference type="EMBL" id="NQIK02000001">
    <property type="protein sequence ID" value="KAF7576894.1"/>
    <property type="molecule type" value="Genomic_DNA"/>
</dbReference>
<name>A0A834VW68_9PLEO</name>
<dbReference type="GeneID" id="90954007"/>
<evidence type="ECO:0000313" key="2">
    <source>
        <dbReference type="EMBL" id="KAF7576894.1"/>
    </source>
</evidence>
<comment type="caution">
    <text evidence="2">The sequence shown here is derived from an EMBL/GenBank/DDBJ whole genome shotgun (WGS) entry which is preliminary data.</text>
</comment>
<dbReference type="Proteomes" id="UP000245464">
    <property type="component" value="Chromosome 1"/>
</dbReference>
<evidence type="ECO:0000256" key="1">
    <source>
        <dbReference type="SAM" id="MobiDB-lite"/>
    </source>
</evidence>
<evidence type="ECO:0000313" key="3">
    <source>
        <dbReference type="Proteomes" id="UP000245464"/>
    </source>
</evidence>
<sequence length="106" mass="11691">MEHRPGVLEWQEHDPSADRSDQLDVDRVNCMNTAPSVSQPSCLRFPGPNLGVATPCIHHEVGFLFDAQYDYIVPPRAAAGVQRHSKRIIAASSRQFDPGRSLPASL</sequence>
<feature type="region of interest" description="Disordered" evidence="1">
    <location>
        <begin position="1"/>
        <end position="21"/>
    </location>
</feature>
<dbReference type="RefSeq" id="XP_065965222.1">
    <property type="nucleotide sequence ID" value="XM_066103020.1"/>
</dbReference>
<reference evidence="2 3" key="1">
    <citation type="journal article" date="2018" name="BMC Genomics">
        <title>Comparative genomics of the wheat fungal pathogen Pyrenophora tritici-repentis reveals chromosomal variations and genome plasticity.</title>
        <authorList>
            <person name="Moolhuijzen P."/>
            <person name="See P.T."/>
            <person name="Hane J.K."/>
            <person name="Shi G."/>
            <person name="Liu Z."/>
            <person name="Oliver R.P."/>
            <person name="Moffat C.S."/>
        </authorList>
    </citation>
    <scope>NUCLEOTIDE SEQUENCE [LARGE SCALE GENOMIC DNA]</scope>
    <source>
        <strain evidence="2">M4</strain>
    </source>
</reference>
<dbReference type="KEGG" id="ptrr:90954007"/>
<gene>
    <name evidence="2" type="ORF">PtrM4_011340</name>
</gene>
<accession>A0A834VW68</accession>
<dbReference type="AlphaFoldDB" id="A0A834VW68"/>